<dbReference type="InterPro" id="IPR018957">
    <property type="entry name" value="Znf_C3HC4_RING-type"/>
</dbReference>
<comment type="caution">
    <text evidence="6">The sequence shown here is derived from an EMBL/GenBank/DDBJ whole genome shotgun (WGS) entry which is preliminary data.</text>
</comment>
<evidence type="ECO:0000256" key="2">
    <source>
        <dbReference type="ARBA" id="ARBA00022771"/>
    </source>
</evidence>
<dbReference type="InterPro" id="IPR013083">
    <property type="entry name" value="Znf_RING/FYVE/PHD"/>
</dbReference>
<reference evidence="6" key="1">
    <citation type="submission" date="2021-02" db="EMBL/GenBank/DDBJ databases">
        <authorList>
            <person name="Nowell W R."/>
        </authorList>
    </citation>
    <scope>NUCLEOTIDE SEQUENCE</scope>
</reference>
<evidence type="ECO:0000313" key="6">
    <source>
        <dbReference type="EMBL" id="CAF5144771.1"/>
    </source>
</evidence>
<feature type="non-terminal residue" evidence="6">
    <location>
        <position position="1"/>
    </location>
</feature>
<sequence length="265" mass="30196">MKIFIDGDDIQHITAAKITFDTLMKGMEYRFEDDSEKTRIIFDRVGTKLLQQILNETGTYICDQASEEARKRIDEYIRDTLNSKNSTIILDIPPGYIRQVLKMSVTYRDKFVKEFNVEISTIVAEHQVRVVGKEQDVAKCEEAIKQSWSTIIVEQQASSKLLTVATGVGCQICYELPNYFLQACGHAFCSNCLKMQLSTKFDTTLTNQSLNIKCKISTCYSPLLLRDIKTIIDPKNIPRLARASLDAYLKTDKDIQQCMGTDCKQ</sequence>
<dbReference type="EMBL" id="CAJOBJ010281733">
    <property type="protein sequence ID" value="CAF5144771.1"/>
    <property type="molecule type" value="Genomic_DNA"/>
</dbReference>
<keyword evidence="1" id="KW-0479">Metal-binding</keyword>
<evidence type="ECO:0000259" key="5">
    <source>
        <dbReference type="PROSITE" id="PS50089"/>
    </source>
</evidence>
<evidence type="ECO:0000256" key="3">
    <source>
        <dbReference type="ARBA" id="ARBA00022833"/>
    </source>
</evidence>
<dbReference type="SMART" id="SM00184">
    <property type="entry name" value="RING"/>
    <property type="match status" value="1"/>
</dbReference>
<dbReference type="PROSITE" id="PS00518">
    <property type="entry name" value="ZF_RING_1"/>
    <property type="match status" value="1"/>
</dbReference>
<protein>
    <recommendedName>
        <fullName evidence="5">RING-type domain-containing protein</fullName>
    </recommendedName>
</protein>
<accession>A0A8S3G035</accession>
<organism evidence="6 7">
    <name type="scientific">Rotaria magnacalcarata</name>
    <dbReference type="NCBI Taxonomy" id="392030"/>
    <lineage>
        <taxon>Eukaryota</taxon>
        <taxon>Metazoa</taxon>
        <taxon>Spiralia</taxon>
        <taxon>Gnathifera</taxon>
        <taxon>Rotifera</taxon>
        <taxon>Eurotatoria</taxon>
        <taxon>Bdelloidea</taxon>
        <taxon>Philodinida</taxon>
        <taxon>Philodinidae</taxon>
        <taxon>Rotaria</taxon>
    </lineage>
</organism>
<dbReference type="AlphaFoldDB" id="A0A8S3G035"/>
<gene>
    <name evidence="6" type="ORF">GIL414_LOCUS64696</name>
</gene>
<feature type="domain" description="RING-type" evidence="5">
    <location>
        <begin position="170"/>
        <end position="214"/>
    </location>
</feature>
<keyword evidence="3" id="KW-0862">Zinc</keyword>
<dbReference type="InterPro" id="IPR017907">
    <property type="entry name" value="Znf_RING_CS"/>
</dbReference>
<keyword evidence="2 4" id="KW-0863">Zinc-finger</keyword>
<evidence type="ECO:0000313" key="7">
    <source>
        <dbReference type="Proteomes" id="UP000681720"/>
    </source>
</evidence>
<name>A0A8S3G035_9BILA</name>
<dbReference type="Proteomes" id="UP000681720">
    <property type="component" value="Unassembled WGS sequence"/>
</dbReference>
<dbReference type="Pfam" id="PF00097">
    <property type="entry name" value="zf-C3HC4"/>
    <property type="match status" value="1"/>
</dbReference>
<evidence type="ECO:0000256" key="1">
    <source>
        <dbReference type="ARBA" id="ARBA00022723"/>
    </source>
</evidence>
<dbReference type="GO" id="GO:0008270">
    <property type="term" value="F:zinc ion binding"/>
    <property type="evidence" value="ECO:0007669"/>
    <property type="project" value="UniProtKB-KW"/>
</dbReference>
<proteinExistence type="predicted"/>
<evidence type="ECO:0000256" key="4">
    <source>
        <dbReference type="PROSITE-ProRule" id="PRU00175"/>
    </source>
</evidence>
<dbReference type="SUPFAM" id="SSF57850">
    <property type="entry name" value="RING/U-box"/>
    <property type="match status" value="1"/>
</dbReference>
<dbReference type="InterPro" id="IPR001841">
    <property type="entry name" value="Znf_RING"/>
</dbReference>
<dbReference type="PROSITE" id="PS50089">
    <property type="entry name" value="ZF_RING_2"/>
    <property type="match status" value="1"/>
</dbReference>
<dbReference type="Gene3D" id="3.30.40.10">
    <property type="entry name" value="Zinc/RING finger domain, C3HC4 (zinc finger)"/>
    <property type="match status" value="1"/>
</dbReference>